<proteinExistence type="inferred from homology"/>
<keyword evidence="5 8" id="KW-1133">Transmembrane helix</keyword>
<keyword evidence="3 7" id="KW-0812">Transmembrane</keyword>
<name>A0AAQ3UHW8_PASNO</name>
<evidence type="ECO:0000313" key="11">
    <source>
        <dbReference type="EMBL" id="WVZ92550.1"/>
    </source>
</evidence>
<dbReference type="InterPro" id="IPR015720">
    <property type="entry name" value="Emp24-like"/>
</dbReference>
<keyword evidence="6 8" id="KW-0472">Membrane</keyword>
<dbReference type="SMART" id="SM01190">
    <property type="entry name" value="EMP24_GP25L"/>
    <property type="match status" value="1"/>
</dbReference>
<evidence type="ECO:0000256" key="8">
    <source>
        <dbReference type="SAM" id="Phobius"/>
    </source>
</evidence>
<dbReference type="Pfam" id="PF01105">
    <property type="entry name" value="EMP24_GP25L"/>
    <property type="match status" value="1"/>
</dbReference>
<evidence type="ECO:0000313" key="12">
    <source>
        <dbReference type="Proteomes" id="UP001341281"/>
    </source>
</evidence>
<gene>
    <name evidence="11" type="ORF">U9M48_038601</name>
</gene>
<dbReference type="EMBL" id="CP144753">
    <property type="protein sequence ID" value="WVZ92550.1"/>
    <property type="molecule type" value="Genomic_DNA"/>
</dbReference>
<evidence type="ECO:0000256" key="9">
    <source>
        <dbReference type="SAM" id="SignalP"/>
    </source>
</evidence>
<evidence type="ECO:0000256" key="4">
    <source>
        <dbReference type="ARBA" id="ARBA00022729"/>
    </source>
</evidence>
<evidence type="ECO:0000256" key="7">
    <source>
        <dbReference type="RuleBase" id="RU003827"/>
    </source>
</evidence>
<sequence length="212" mass="23831">MGQWQQWRAGAVAAVTLWWLSGCAGAVWLELATTATKCLSEEIQSNVVVMADYSILYEEHPLRPQVSAKVTSPYGDILHRSDKVSHGQFAFTTAESGVYLACFWAESLEQGMVINLNLDWRIGIAAKDWDSIAKKEKLDGVLLELVKLKEGAGAIHENLLRLILKEAGMRDDSERTQVKITWLSLMSLAVCITVSVLQLWHLKKFFRKKKLI</sequence>
<feature type="domain" description="GOLD" evidence="10">
    <location>
        <begin position="36"/>
        <end position="147"/>
    </location>
</feature>
<feature type="transmembrane region" description="Helical" evidence="8">
    <location>
        <begin position="180"/>
        <end position="200"/>
    </location>
</feature>
<evidence type="ECO:0000259" key="10">
    <source>
        <dbReference type="PROSITE" id="PS50866"/>
    </source>
</evidence>
<feature type="signal peptide" evidence="9">
    <location>
        <begin position="1"/>
        <end position="25"/>
    </location>
</feature>
<keyword evidence="12" id="KW-1185">Reference proteome</keyword>
<comment type="similarity">
    <text evidence="2 7">Belongs to the EMP24/GP25L family.</text>
</comment>
<protein>
    <recommendedName>
        <fullName evidence="10">GOLD domain-containing protein</fullName>
    </recommendedName>
</protein>
<organism evidence="11 12">
    <name type="scientific">Paspalum notatum var. saurae</name>
    <dbReference type="NCBI Taxonomy" id="547442"/>
    <lineage>
        <taxon>Eukaryota</taxon>
        <taxon>Viridiplantae</taxon>
        <taxon>Streptophyta</taxon>
        <taxon>Embryophyta</taxon>
        <taxon>Tracheophyta</taxon>
        <taxon>Spermatophyta</taxon>
        <taxon>Magnoliopsida</taxon>
        <taxon>Liliopsida</taxon>
        <taxon>Poales</taxon>
        <taxon>Poaceae</taxon>
        <taxon>PACMAD clade</taxon>
        <taxon>Panicoideae</taxon>
        <taxon>Andropogonodae</taxon>
        <taxon>Paspaleae</taxon>
        <taxon>Paspalinae</taxon>
        <taxon>Paspalum</taxon>
    </lineage>
</organism>
<evidence type="ECO:0000256" key="5">
    <source>
        <dbReference type="ARBA" id="ARBA00022989"/>
    </source>
</evidence>
<dbReference type="InterPro" id="IPR009038">
    <property type="entry name" value="GOLD_dom"/>
</dbReference>
<dbReference type="Proteomes" id="UP001341281">
    <property type="component" value="Chromosome 09"/>
</dbReference>
<evidence type="ECO:0000256" key="3">
    <source>
        <dbReference type="ARBA" id="ARBA00022692"/>
    </source>
</evidence>
<comment type="subcellular location">
    <subcellularLocation>
        <location evidence="1 7">Membrane</location>
        <topology evidence="1 7">Single-pass type I membrane protein</topology>
    </subcellularLocation>
</comment>
<feature type="chain" id="PRO_5043034150" description="GOLD domain-containing protein" evidence="9">
    <location>
        <begin position="26"/>
        <end position="212"/>
    </location>
</feature>
<accession>A0AAQ3UHW8</accession>
<reference evidence="11 12" key="1">
    <citation type="submission" date="2024-02" db="EMBL/GenBank/DDBJ databases">
        <title>High-quality chromosome-scale genome assembly of Pensacola bahiagrass (Paspalum notatum Flugge var. saurae).</title>
        <authorList>
            <person name="Vega J.M."/>
            <person name="Podio M."/>
            <person name="Orjuela J."/>
            <person name="Siena L.A."/>
            <person name="Pessino S.C."/>
            <person name="Combes M.C."/>
            <person name="Mariac C."/>
            <person name="Albertini E."/>
            <person name="Pupilli F."/>
            <person name="Ortiz J.P.A."/>
            <person name="Leblanc O."/>
        </authorList>
    </citation>
    <scope>NUCLEOTIDE SEQUENCE [LARGE SCALE GENOMIC DNA]</scope>
    <source>
        <strain evidence="11">R1</strain>
        <tissue evidence="11">Leaf</tissue>
    </source>
</reference>
<evidence type="ECO:0000256" key="2">
    <source>
        <dbReference type="ARBA" id="ARBA00007104"/>
    </source>
</evidence>
<evidence type="ECO:0000256" key="6">
    <source>
        <dbReference type="ARBA" id="ARBA00023136"/>
    </source>
</evidence>
<evidence type="ECO:0000256" key="1">
    <source>
        <dbReference type="ARBA" id="ARBA00004479"/>
    </source>
</evidence>
<dbReference type="PROSITE" id="PS50866">
    <property type="entry name" value="GOLD"/>
    <property type="match status" value="1"/>
</dbReference>
<keyword evidence="4 9" id="KW-0732">Signal</keyword>
<dbReference type="GO" id="GO:0016020">
    <property type="term" value="C:membrane"/>
    <property type="evidence" value="ECO:0007669"/>
    <property type="project" value="UniProtKB-SubCell"/>
</dbReference>
<dbReference type="AlphaFoldDB" id="A0AAQ3UHW8"/>
<dbReference type="PANTHER" id="PTHR22811">
    <property type="entry name" value="TRANSMEMBRANE EMP24 DOMAIN-CONTAINING PROTEIN"/>
    <property type="match status" value="1"/>
</dbReference>